<keyword evidence="2" id="KW-1185">Reference proteome</keyword>
<proteinExistence type="predicted"/>
<dbReference type="Proteomes" id="UP000187455">
    <property type="component" value="Unassembled WGS sequence"/>
</dbReference>
<protein>
    <submittedName>
        <fullName evidence="1">Uncharacterized protein</fullName>
    </submittedName>
</protein>
<evidence type="ECO:0000313" key="2">
    <source>
        <dbReference type="Proteomes" id="UP000187455"/>
    </source>
</evidence>
<comment type="caution">
    <text evidence="1">The sequence shown here is derived from an EMBL/GenBank/DDBJ whole genome shotgun (WGS) entry which is preliminary data.</text>
</comment>
<evidence type="ECO:0000313" key="1">
    <source>
        <dbReference type="EMBL" id="OLY84429.1"/>
    </source>
</evidence>
<organism evidence="1 2">
    <name type="scientific">Smittium mucronatum</name>
    <dbReference type="NCBI Taxonomy" id="133383"/>
    <lineage>
        <taxon>Eukaryota</taxon>
        <taxon>Fungi</taxon>
        <taxon>Fungi incertae sedis</taxon>
        <taxon>Zoopagomycota</taxon>
        <taxon>Kickxellomycotina</taxon>
        <taxon>Harpellomycetes</taxon>
        <taxon>Harpellales</taxon>
        <taxon>Legeriomycetaceae</taxon>
        <taxon>Smittium</taxon>
    </lineage>
</organism>
<dbReference type="EMBL" id="LSSL01000499">
    <property type="protein sequence ID" value="OLY84429.1"/>
    <property type="molecule type" value="Genomic_DNA"/>
</dbReference>
<dbReference type="AlphaFoldDB" id="A0A1R0H5K3"/>
<dbReference type="STRING" id="133383.A0A1R0H5K3"/>
<dbReference type="OrthoDB" id="2897838at2759"/>
<reference evidence="1 2" key="1">
    <citation type="journal article" date="2016" name="Mol. Biol. Evol.">
        <title>Genome-Wide Survey of Gut Fungi (Harpellales) Reveals the First Horizontally Transferred Ubiquitin Gene from a Mosquito Host.</title>
        <authorList>
            <person name="Wang Y."/>
            <person name="White M.M."/>
            <person name="Kvist S."/>
            <person name="Moncalvo J.M."/>
        </authorList>
    </citation>
    <scope>NUCLEOTIDE SEQUENCE [LARGE SCALE GENOMIC DNA]</scope>
    <source>
        <strain evidence="1 2">ALG-7-W6</strain>
    </source>
</reference>
<gene>
    <name evidence="1" type="ORF">AYI68_g1401</name>
</gene>
<sequence>MELGSDIKEPSGPEPTILEKTFSIMERTLVLTRDSRNGGFHRLQRQSLGIAFGAQMYSVLMKLMEFQRSNRMITADILRQQDKTGVREEIWRKNFPRIAWYIGRDMYSFSKDKIPHKSNLCSTCLETSIL</sequence>
<accession>A0A1R0H5K3</accession>
<name>A0A1R0H5K3_9FUNG</name>